<feature type="domain" description="Peptidase C45 hydrolase" evidence="1">
    <location>
        <begin position="127"/>
        <end position="353"/>
    </location>
</feature>
<sequence length="365" mass="39555">MESPSGLSSSVPIWNGVPEVIASGSAWGIGFAHGSQISDRIKTCIANYERLFLETANIDWNESKARAASYLQSLKQNEPDLVEEMRGIAAGAGVNFLDILALNVRSEIALTNYSDGCTSIATQNTSNFQVYVAQNWDWVSEAGNSTAFFNIHKTGTPRIRMIGEAGIVGKFGFNDSGVGICMNAIRCGVVDKSRLPVHIAMRRVLECRSFNEAYNMLTQKGLASCVNLVIGDRSGQFATIECTPRGLAPIFPEGGTATTFHTNHLWSPRIPAGIKDHPSANSFSRLERIKILTTGQQADCAAIRSWLSDEEGTPVSICRSVPPNTVGIERMETLATVILDLCNLRAEVSFGQPCKNPPVRVISLS</sequence>
<proteinExistence type="predicted"/>
<dbReference type="Gene3D" id="1.10.10.2120">
    <property type="match status" value="1"/>
</dbReference>
<reference evidence="2" key="2">
    <citation type="journal article" date="2023" name="IMA Fungus">
        <title>Comparative genomic study of the Penicillium genus elucidates a diverse pangenome and 15 lateral gene transfer events.</title>
        <authorList>
            <person name="Petersen C."/>
            <person name="Sorensen T."/>
            <person name="Nielsen M.R."/>
            <person name="Sondergaard T.E."/>
            <person name="Sorensen J.L."/>
            <person name="Fitzpatrick D.A."/>
            <person name="Frisvad J.C."/>
            <person name="Nielsen K.L."/>
        </authorList>
    </citation>
    <scope>NUCLEOTIDE SEQUENCE</scope>
    <source>
        <strain evidence="2">IBT 30069</strain>
    </source>
</reference>
<dbReference type="PANTHER" id="PTHR34180:SF1">
    <property type="entry name" value="BETA-ALANYL-DOPAMINE_CARCININE HYDROLASE"/>
    <property type="match status" value="1"/>
</dbReference>
<keyword evidence="3" id="KW-1185">Reference proteome</keyword>
<dbReference type="EMBL" id="JAPQKH010000003">
    <property type="protein sequence ID" value="KAJ5108320.1"/>
    <property type="molecule type" value="Genomic_DNA"/>
</dbReference>
<reference evidence="2" key="1">
    <citation type="submission" date="2022-11" db="EMBL/GenBank/DDBJ databases">
        <authorList>
            <person name="Petersen C."/>
        </authorList>
    </citation>
    <scope>NUCLEOTIDE SEQUENCE</scope>
    <source>
        <strain evidence="2">IBT 30069</strain>
    </source>
</reference>
<accession>A0A9W9FYH9</accession>
<evidence type="ECO:0000313" key="2">
    <source>
        <dbReference type="EMBL" id="KAJ5108320.1"/>
    </source>
</evidence>
<evidence type="ECO:0000313" key="3">
    <source>
        <dbReference type="Proteomes" id="UP001149165"/>
    </source>
</evidence>
<name>A0A9W9FYH9_9EURO</name>
<gene>
    <name evidence="2" type="ORF">N7456_004995</name>
</gene>
<dbReference type="Gene3D" id="3.60.60.10">
    <property type="entry name" value="Penicillin V Acylase, Chain A"/>
    <property type="match status" value="1"/>
</dbReference>
<protein>
    <recommendedName>
        <fullName evidence="1">Peptidase C45 hydrolase domain-containing protein</fullName>
    </recommendedName>
</protein>
<dbReference type="PANTHER" id="PTHR34180">
    <property type="entry name" value="PEPTIDASE C45"/>
    <property type="match status" value="1"/>
</dbReference>
<dbReference type="AlphaFoldDB" id="A0A9W9FYH9"/>
<dbReference type="NCBIfam" id="NF040521">
    <property type="entry name" value="C45_proenzyme"/>
    <property type="match status" value="1"/>
</dbReference>
<comment type="caution">
    <text evidence="2">The sequence shown here is derived from an EMBL/GenBank/DDBJ whole genome shotgun (WGS) entry which is preliminary data.</text>
</comment>
<dbReference type="InterPro" id="IPR047801">
    <property type="entry name" value="Peptidase_C45"/>
</dbReference>
<dbReference type="Pfam" id="PF03417">
    <property type="entry name" value="AAT"/>
    <property type="match status" value="1"/>
</dbReference>
<organism evidence="2 3">
    <name type="scientific">Penicillium angulare</name>
    <dbReference type="NCBI Taxonomy" id="116970"/>
    <lineage>
        <taxon>Eukaryota</taxon>
        <taxon>Fungi</taxon>
        <taxon>Dikarya</taxon>
        <taxon>Ascomycota</taxon>
        <taxon>Pezizomycotina</taxon>
        <taxon>Eurotiomycetes</taxon>
        <taxon>Eurotiomycetidae</taxon>
        <taxon>Eurotiales</taxon>
        <taxon>Aspergillaceae</taxon>
        <taxon>Penicillium</taxon>
    </lineage>
</organism>
<dbReference type="InterPro" id="IPR005079">
    <property type="entry name" value="Peptidase_C45_hydrolase"/>
</dbReference>
<dbReference type="Proteomes" id="UP001149165">
    <property type="component" value="Unassembled WGS sequence"/>
</dbReference>
<dbReference type="OrthoDB" id="189997at2759"/>
<evidence type="ECO:0000259" key="1">
    <source>
        <dbReference type="Pfam" id="PF03417"/>
    </source>
</evidence>
<dbReference type="InterPro" id="IPR047794">
    <property type="entry name" value="C45_proenzyme-like"/>
</dbReference>